<accession>A0A4T9TCR2</accession>
<evidence type="ECO:0000256" key="1">
    <source>
        <dbReference type="ARBA" id="ARBA00012417"/>
    </source>
</evidence>
<keyword evidence="4 11" id="KW-0548">Nucleotidyltransferase</keyword>
<dbReference type="Pfam" id="PF21694">
    <property type="entry name" value="DNA_pol3_delta_C"/>
    <property type="match status" value="1"/>
</dbReference>
<protein>
    <recommendedName>
        <fullName evidence="2">DNA polymerase III subunit delta</fullName>
        <ecNumber evidence="1">2.7.7.7</ecNumber>
    </recommendedName>
</protein>
<dbReference type="InterPro" id="IPR048466">
    <property type="entry name" value="DNA_pol3_delta-like_C"/>
</dbReference>
<evidence type="ECO:0000256" key="6">
    <source>
        <dbReference type="ARBA" id="ARBA00022932"/>
    </source>
</evidence>
<comment type="catalytic activity">
    <reaction evidence="8">
        <text>DNA(n) + a 2'-deoxyribonucleoside 5'-triphosphate = DNA(n+1) + diphosphate</text>
        <dbReference type="Rhea" id="RHEA:22508"/>
        <dbReference type="Rhea" id="RHEA-COMP:17339"/>
        <dbReference type="Rhea" id="RHEA-COMP:17340"/>
        <dbReference type="ChEBI" id="CHEBI:33019"/>
        <dbReference type="ChEBI" id="CHEBI:61560"/>
        <dbReference type="ChEBI" id="CHEBI:173112"/>
        <dbReference type="EC" id="2.7.7.7"/>
    </reaction>
</comment>
<dbReference type="EMBL" id="SSTM01000001">
    <property type="protein sequence ID" value="TJW12094.1"/>
    <property type="molecule type" value="Genomic_DNA"/>
</dbReference>
<evidence type="ECO:0000313" key="11">
    <source>
        <dbReference type="EMBL" id="TJW12094.1"/>
    </source>
</evidence>
<dbReference type="InterPro" id="IPR005790">
    <property type="entry name" value="DNA_polIII_delta"/>
</dbReference>
<keyword evidence="12" id="KW-1185">Reference proteome</keyword>
<dbReference type="GO" id="GO:0003677">
    <property type="term" value="F:DNA binding"/>
    <property type="evidence" value="ECO:0007669"/>
    <property type="project" value="InterPro"/>
</dbReference>
<name>A0A4T9TCR2_9ACTN</name>
<evidence type="ECO:0000256" key="5">
    <source>
        <dbReference type="ARBA" id="ARBA00022705"/>
    </source>
</evidence>
<dbReference type="InterPro" id="IPR008921">
    <property type="entry name" value="DNA_pol3_clamp-load_cplx_C"/>
</dbReference>
<dbReference type="Gene3D" id="3.40.50.300">
    <property type="entry name" value="P-loop containing nucleotide triphosphate hydrolases"/>
    <property type="match status" value="1"/>
</dbReference>
<evidence type="ECO:0000259" key="10">
    <source>
        <dbReference type="Pfam" id="PF21694"/>
    </source>
</evidence>
<dbReference type="EC" id="2.7.7.7" evidence="1"/>
<evidence type="ECO:0000256" key="2">
    <source>
        <dbReference type="ARBA" id="ARBA00017703"/>
    </source>
</evidence>
<dbReference type="SUPFAM" id="SSF52540">
    <property type="entry name" value="P-loop containing nucleoside triphosphate hydrolases"/>
    <property type="match status" value="1"/>
</dbReference>
<dbReference type="NCBIfam" id="TIGR01128">
    <property type="entry name" value="holA"/>
    <property type="match status" value="1"/>
</dbReference>
<evidence type="ECO:0000256" key="8">
    <source>
        <dbReference type="ARBA" id="ARBA00049244"/>
    </source>
</evidence>
<comment type="caution">
    <text evidence="11">The sequence shown here is derived from an EMBL/GenBank/DDBJ whole genome shotgun (WGS) entry which is preliminary data.</text>
</comment>
<gene>
    <name evidence="11" type="primary">holA</name>
    <name evidence="11" type="ORF">E5982_00335</name>
</gene>
<feature type="domain" description="DNA polymerase III delta subunit-like C-terminal" evidence="10">
    <location>
        <begin position="219"/>
        <end position="319"/>
    </location>
</feature>
<keyword evidence="6" id="KW-0239">DNA-directed DNA polymerase</keyword>
<feature type="domain" description="DNA polymerase III delta N-terminal" evidence="9">
    <location>
        <begin position="17"/>
        <end position="125"/>
    </location>
</feature>
<comment type="similarity">
    <text evidence="7">Belongs to the DNA polymerase HolA subunit family.</text>
</comment>
<dbReference type="Proteomes" id="UP000309454">
    <property type="component" value="Unassembled WGS sequence"/>
</dbReference>
<dbReference type="InterPro" id="IPR010372">
    <property type="entry name" value="DNA_pol3_delta_N"/>
</dbReference>
<keyword evidence="5" id="KW-0235">DNA replication</keyword>
<evidence type="ECO:0000313" key="12">
    <source>
        <dbReference type="Proteomes" id="UP000309454"/>
    </source>
</evidence>
<sequence length="326" mass="35191">MTVMANAKQTQPLLPAYLLVGEDALKREAVLKRLTVRCAQLGDLSFNSDDLDGATASGEAIVASCNTVPFASDIRMVVVKNAGKLRVADAEKVVAYLKSPSPTTVLAMDAEKLAKNTKLYKAFAAVGKDAVIDCAPPKRKDLPAKVRAMAMNHGATITPGAANALVDLVGEDTVRLDGELKKIALAHRGTEPIGENEVLSMVARTSEVKPWEFDGAFMARDLKRAMLLLSRMPSVSPHALLPRCVNCLRELMATQAVMGRGGAAAVAAALKKQEWQVKSYPQYARRFTPEELRHAVQTSCEAERRMKSGADAMGAFVEWLTQTLGR</sequence>
<dbReference type="InterPro" id="IPR027417">
    <property type="entry name" value="P-loop_NTPase"/>
</dbReference>
<dbReference type="OrthoDB" id="5243879at2"/>
<reference evidence="11 12" key="1">
    <citation type="submission" date="2019-04" db="EMBL/GenBank/DDBJ databases">
        <title>Microbes associate with the intestines of laboratory mice.</title>
        <authorList>
            <person name="Navarre W."/>
            <person name="Wong E."/>
            <person name="Huang K.C."/>
            <person name="Tropini C."/>
            <person name="Ng K."/>
            <person name="Yu B."/>
        </authorList>
    </citation>
    <scope>NUCLEOTIDE SEQUENCE [LARGE SCALE GENOMIC DNA]</scope>
    <source>
        <strain evidence="11 12">NM48_B13</strain>
    </source>
</reference>
<dbReference type="Gene3D" id="1.20.272.10">
    <property type="match status" value="1"/>
</dbReference>
<dbReference type="Pfam" id="PF06144">
    <property type="entry name" value="DNA_pol3_delta"/>
    <property type="match status" value="1"/>
</dbReference>
<dbReference type="GO" id="GO:0003887">
    <property type="term" value="F:DNA-directed DNA polymerase activity"/>
    <property type="evidence" value="ECO:0007669"/>
    <property type="project" value="UniProtKB-KW"/>
</dbReference>
<evidence type="ECO:0000256" key="3">
    <source>
        <dbReference type="ARBA" id="ARBA00022679"/>
    </source>
</evidence>
<dbReference type="PANTHER" id="PTHR34388">
    <property type="entry name" value="DNA POLYMERASE III SUBUNIT DELTA"/>
    <property type="match status" value="1"/>
</dbReference>
<keyword evidence="3 11" id="KW-0808">Transferase</keyword>
<dbReference type="AlphaFoldDB" id="A0A4T9TCR2"/>
<dbReference type="GO" id="GO:0009360">
    <property type="term" value="C:DNA polymerase III complex"/>
    <property type="evidence" value="ECO:0007669"/>
    <property type="project" value="InterPro"/>
</dbReference>
<organism evidence="11 12">
    <name type="scientific">Parvibacter caecicola</name>
    <dbReference type="NCBI Taxonomy" id="747645"/>
    <lineage>
        <taxon>Bacteria</taxon>
        <taxon>Bacillati</taxon>
        <taxon>Actinomycetota</taxon>
        <taxon>Coriobacteriia</taxon>
        <taxon>Coriobacteriales</taxon>
        <taxon>Coriobacteriaceae</taxon>
        <taxon>Parvibacter</taxon>
    </lineage>
</organism>
<dbReference type="Gene3D" id="1.10.8.60">
    <property type="match status" value="1"/>
</dbReference>
<dbReference type="PANTHER" id="PTHR34388:SF1">
    <property type="entry name" value="DNA POLYMERASE III SUBUNIT DELTA"/>
    <property type="match status" value="1"/>
</dbReference>
<proteinExistence type="inferred from homology"/>
<dbReference type="SUPFAM" id="SSF48019">
    <property type="entry name" value="post-AAA+ oligomerization domain-like"/>
    <property type="match status" value="1"/>
</dbReference>
<evidence type="ECO:0000259" key="9">
    <source>
        <dbReference type="Pfam" id="PF06144"/>
    </source>
</evidence>
<evidence type="ECO:0000256" key="7">
    <source>
        <dbReference type="ARBA" id="ARBA00034754"/>
    </source>
</evidence>
<dbReference type="GO" id="GO:0006261">
    <property type="term" value="P:DNA-templated DNA replication"/>
    <property type="evidence" value="ECO:0007669"/>
    <property type="project" value="TreeGrafter"/>
</dbReference>
<evidence type="ECO:0000256" key="4">
    <source>
        <dbReference type="ARBA" id="ARBA00022695"/>
    </source>
</evidence>